<dbReference type="SUPFAM" id="SSF56935">
    <property type="entry name" value="Porins"/>
    <property type="match status" value="1"/>
</dbReference>
<dbReference type="PANTHER" id="PTHR35093">
    <property type="entry name" value="OUTER MEMBRANE PROTEIN NMB0088-RELATED"/>
    <property type="match status" value="1"/>
</dbReference>
<keyword evidence="6" id="KW-0472">Membrane</keyword>
<evidence type="ECO:0000256" key="4">
    <source>
        <dbReference type="ARBA" id="ARBA00022692"/>
    </source>
</evidence>
<organism evidence="9 10">
    <name type="scientific">Oceaniferula marina</name>
    <dbReference type="NCBI Taxonomy" id="2748318"/>
    <lineage>
        <taxon>Bacteria</taxon>
        <taxon>Pseudomonadati</taxon>
        <taxon>Verrucomicrobiota</taxon>
        <taxon>Verrucomicrobiia</taxon>
        <taxon>Verrucomicrobiales</taxon>
        <taxon>Verrucomicrobiaceae</taxon>
        <taxon>Oceaniferula</taxon>
    </lineage>
</organism>
<dbReference type="Pfam" id="PF03349">
    <property type="entry name" value="Toluene_X"/>
    <property type="match status" value="1"/>
</dbReference>
<dbReference type="RefSeq" id="WP_178933167.1">
    <property type="nucleotide sequence ID" value="NZ_JACBAZ010000004.1"/>
</dbReference>
<protein>
    <submittedName>
        <fullName evidence="9">Transporter</fullName>
    </submittedName>
</protein>
<keyword evidence="7" id="KW-0998">Cell outer membrane</keyword>
<dbReference type="InterPro" id="IPR005017">
    <property type="entry name" value="OMPP1/FadL/TodX"/>
</dbReference>
<evidence type="ECO:0000256" key="7">
    <source>
        <dbReference type="ARBA" id="ARBA00023237"/>
    </source>
</evidence>
<sequence>MTGKKRTTLPLLCAATLFTPSLHAGGLYLYELSTTETSLAGAGWAARAQDPTTVVTNPAGMSRLEGTQLQFTLQPLAIDSDFSSDLGGGSSLDSVLPGGSFFATHQLNQEWTIGFSMAGFFGLGLDYDSGWEGRYYLDEITLQSIGFQPTVSYKVNDQFSVGAGITLIYTVFEQKMSVNNPGPASDGRLDLDDEVTSLQANVGFLYEPNDHTRFGLQYLSESNIDLKTRPDVKGNGLVSDALRRIDKLDLGMTMPQSVIFSAYHQINDCWAVMGNVGWQEWSKFGKVDIDASAANTSRSITANRRYKDTWNVSLGAQYQVNDQWRINTGIAYDSEMVDEKNVTFDLPTAESWRYGIGATYTCSENLEFSAGYEIVWYGDIDISANRGLAGNVSGTFEDHALHFLSFSVNWKL</sequence>
<keyword evidence="3" id="KW-1134">Transmembrane beta strand</keyword>
<evidence type="ECO:0000256" key="5">
    <source>
        <dbReference type="ARBA" id="ARBA00022729"/>
    </source>
</evidence>
<comment type="subcellular location">
    <subcellularLocation>
        <location evidence="1">Cell outer membrane</location>
        <topology evidence="1">Multi-pass membrane protein</topology>
    </subcellularLocation>
</comment>
<evidence type="ECO:0000256" key="3">
    <source>
        <dbReference type="ARBA" id="ARBA00022452"/>
    </source>
</evidence>
<evidence type="ECO:0000256" key="6">
    <source>
        <dbReference type="ARBA" id="ARBA00023136"/>
    </source>
</evidence>
<dbReference type="GO" id="GO:0015483">
    <property type="term" value="F:long-chain fatty acid transporting porin activity"/>
    <property type="evidence" value="ECO:0007669"/>
    <property type="project" value="TreeGrafter"/>
</dbReference>
<dbReference type="Gene3D" id="2.40.160.60">
    <property type="entry name" value="Outer membrane protein transport protein (OMPP1/FadL/TodX)"/>
    <property type="match status" value="1"/>
</dbReference>
<evidence type="ECO:0000256" key="2">
    <source>
        <dbReference type="ARBA" id="ARBA00008163"/>
    </source>
</evidence>
<dbReference type="Proteomes" id="UP000557872">
    <property type="component" value="Unassembled WGS sequence"/>
</dbReference>
<accession>A0A851GGR7</accession>
<keyword evidence="4" id="KW-0812">Transmembrane</keyword>
<dbReference type="PANTHER" id="PTHR35093:SF8">
    <property type="entry name" value="OUTER MEMBRANE PROTEIN NMB0088-RELATED"/>
    <property type="match status" value="1"/>
</dbReference>
<evidence type="ECO:0000313" key="10">
    <source>
        <dbReference type="Proteomes" id="UP000557872"/>
    </source>
</evidence>
<evidence type="ECO:0000256" key="8">
    <source>
        <dbReference type="SAM" id="SignalP"/>
    </source>
</evidence>
<keyword evidence="10" id="KW-1185">Reference proteome</keyword>
<dbReference type="EMBL" id="JACBAZ010000004">
    <property type="protein sequence ID" value="NWK56389.1"/>
    <property type="molecule type" value="Genomic_DNA"/>
</dbReference>
<proteinExistence type="inferred from homology"/>
<comment type="similarity">
    <text evidence="2">Belongs to the OmpP1/FadL family.</text>
</comment>
<gene>
    <name evidence="9" type="ORF">HW115_12265</name>
</gene>
<dbReference type="GO" id="GO:0009279">
    <property type="term" value="C:cell outer membrane"/>
    <property type="evidence" value="ECO:0007669"/>
    <property type="project" value="UniProtKB-SubCell"/>
</dbReference>
<reference evidence="9 10" key="1">
    <citation type="submission" date="2020-07" db="EMBL/GenBank/DDBJ databases">
        <title>Roseicoccus Jingziensis gen. nov., sp. nov., isolated from coastal seawater.</title>
        <authorList>
            <person name="Feng X."/>
        </authorList>
    </citation>
    <scope>NUCLEOTIDE SEQUENCE [LARGE SCALE GENOMIC DNA]</scope>
    <source>
        <strain evidence="9 10">N1E253</strain>
    </source>
</reference>
<evidence type="ECO:0000313" key="9">
    <source>
        <dbReference type="EMBL" id="NWK56389.1"/>
    </source>
</evidence>
<evidence type="ECO:0000256" key="1">
    <source>
        <dbReference type="ARBA" id="ARBA00004571"/>
    </source>
</evidence>
<dbReference type="AlphaFoldDB" id="A0A851GGR7"/>
<comment type="caution">
    <text evidence="9">The sequence shown here is derived from an EMBL/GenBank/DDBJ whole genome shotgun (WGS) entry which is preliminary data.</text>
</comment>
<name>A0A851GGR7_9BACT</name>
<feature type="signal peptide" evidence="8">
    <location>
        <begin position="1"/>
        <end position="24"/>
    </location>
</feature>
<feature type="chain" id="PRO_5032801035" evidence="8">
    <location>
        <begin position="25"/>
        <end position="412"/>
    </location>
</feature>
<keyword evidence="5 8" id="KW-0732">Signal</keyword>